<keyword evidence="3" id="KW-1185">Reference proteome</keyword>
<keyword evidence="1" id="KW-0472">Membrane</keyword>
<dbReference type="STRING" id="52838.A0A4S8JIG7"/>
<dbReference type="EMBL" id="PYDT01000005">
    <property type="protein sequence ID" value="THU61760.1"/>
    <property type="molecule type" value="Genomic_DNA"/>
</dbReference>
<accession>A0A4S8JIG7</accession>
<comment type="caution">
    <text evidence="2">The sequence shown here is derived from an EMBL/GenBank/DDBJ whole genome shotgun (WGS) entry which is preliminary data.</text>
</comment>
<evidence type="ECO:0000256" key="1">
    <source>
        <dbReference type="SAM" id="Phobius"/>
    </source>
</evidence>
<reference evidence="2 3" key="1">
    <citation type="journal article" date="2019" name="Nat. Plants">
        <title>Genome sequencing of Musa balbisiana reveals subgenome evolution and function divergence in polyploid bananas.</title>
        <authorList>
            <person name="Yao X."/>
        </authorList>
    </citation>
    <scope>NUCLEOTIDE SEQUENCE [LARGE SCALE GENOMIC DNA]</scope>
    <source>
        <strain evidence="3">cv. DH-PKW</strain>
        <tissue evidence="2">Leaves</tissue>
    </source>
</reference>
<proteinExistence type="predicted"/>
<keyword evidence="1" id="KW-1133">Transmembrane helix</keyword>
<sequence length="60" mass="6894">MQGSRIYAGFTRLCKGLAVVLVGGYVLLQIFPSILPYVVLIPSRKENRKEKREKEDEDIR</sequence>
<evidence type="ECO:0000313" key="2">
    <source>
        <dbReference type="EMBL" id="THU61760.1"/>
    </source>
</evidence>
<dbReference type="Proteomes" id="UP000317650">
    <property type="component" value="Chromosome 7"/>
</dbReference>
<evidence type="ECO:0000313" key="3">
    <source>
        <dbReference type="Proteomes" id="UP000317650"/>
    </source>
</evidence>
<organism evidence="2 3">
    <name type="scientific">Musa balbisiana</name>
    <name type="common">Banana</name>
    <dbReference type="NCBI Taxonomy" id="52838"/>
    <lineage>
        <taxon>Eukaryota</taxon>
        <taxon>Viridiplantae</taxon>
        <taxon>Streptophyta</taxon>
        <taxon>Embryophyta</taxon>
        <taxon>Tracheophyta</taxon>
        <taxon>Spermatophyta</taxon>
        <taxon>Magnoliopsida</taxon>
        <taxon>Liliopsida</taxon>
        <taxon>Zingiberales</taxon>
        <taxon>Musaceae</taxon>
        <taxon>Musa</taxon>
    </lineage>
</organism>
<protein>
    <submittedName>
        <fullName evidence="2">Uncharacterized protein</fullName>
    </submittedName>
</protein>
<gene>
    <name evidence="2" type="ORF">C4D60_Mb07t26690</name>
</gene>
<name>A0A4S8JIG7_MUSBA</name>
<keyword evidence="1" id="KW-0812">Transmembrane</keyword>
<feature type="transmembrane region" description="Helical" evidence="1">
    <location>
        <begin position="17"/>
        <end position="41"/>
    </location>
</feature>
<dbReference type="AlphaFoldDB" id="A0A4S8JIG7"/>